<evidence type="ECO:0000313" key="2">
    <source>
        <dbReference type="Proteomes" id="UP000654913"/>
    </source>
</evidence>
<gene>
    <name evidence="1" type="ORF">APUU_30146A</name>
</gene>
<reference evidence="1" key="1">
    <citation type="submission" date="2021-01" db="EMBL/GenBank/DDBJ databases">
        <authorList>
            <consortium name="Aspergillus puulaauensis MK2 genome sequencing consortium"/>
            <person name="Kazuki M."/>
            <person name="Futagami T."/>
        </authorList>
    </citation>
    <scope>NUCLEOTIDE SEQUENCE</scope>
    <source>
        <strain evidence="1">MK2</strain>
    </source>
</reference>
<dbReference type="Proteomes" id="UP000654913">
    <property type="component" value="Chromosome 3"/>
</dbReference>
<dbReference type="AlphaFoldDB" id="A0A7R7XIB4"/>
<organism evidence="1 2">
    <name type="scientific">Aspergillus puulaauensis</name>
    <dbReference type="NCBI Taxonomy" id="1220207"/>
    <lineage>
        <taxon>Eukaryota</taxon>
        <taxon>Fungi</taxon>
        <taxon>Dikarya</taxon>
        <taxon>Ascomycota</taxon>
        <taxon>Pezizomycotina</taxon>
        <taxon>Eurotiomycetes</taxon>
        <taxon>Eurotiomycetidae</taxon>
        <taxon>Eurotiales</taxon>
        <taxon>Aspergillaceae</taxon>
        <taxon>Aspergillus</taxon>
    </lineage>
</organism>
<protein>
    <submittedName>
        <fullName evidence="1">Uncharacterized protein</fullName>
    </submittedName>
</protein>
<accession>A0A7R7XIB4</accession>
<proteinExistence type="predicted"/>
<dbReference type="RefSeq" id="XP_041554115.1">
    <property type="nucleotide sequence ID" value="XM_041701206.1"/>
</dbReference>
<name>A0A7R7XIB4_9EURO</name>
<dbReference type="GeneID" id="64971926"/>
<reference evidence="1" key="2">
    <citation type="submission" date="2021-02" db="EMBL/GenBank/DDBJ databases">
        <title>Aspergillus puulaauensis MK2 genome sequence.</title>
        <authorList>
            <person name="Futagami T."/>
            <person name="Mori K."/>
            <person name="Kadooka C."/>
            <person name="Tanaka T."/>
        </authorList>
    </citation>
    <scope>NUCLEOTIDE SEQUENCE</scope>
    <source>
        <strain evidence="1">MK2</strain>
    </source>
</reference>
<dbReference type="EMBL" id="AP024445">
    <property type="protein sequence ID" value="BCS21921.1"/>
    <property type="molecule type" value="Genomic_DNA"/>
</dbReference>
<sequence>MTAFYQCAVVSEAWSLSTPAMAGCLQREIDSCDSQRQKAKPSSRNHGSGDALALVTAVMHPCGIWKPVWDIPSLFDTLEFLRPVDGLKIAAAFNDDMQRYPTEQTFCTLRCLTGSCLYSLVSLSGTNFDGIYFQITWMALTDHIIP</sequence>
<evidence type="ECO:0000313" key="1">
    <source>
        <dbReference type="EMBL" id="BCS21921.1"/>
    </source>
</evidence>
<dbReference type="KEGG" id="apuu:APUU_30146A"/>
<keyword evidence="2" id="KW-1185">Reference proteome</keyword>